<dbReference type="Proteomes" id="UP000005777">
    <property type="component" value="Unassembled WGS sequence"/>
</dbReference>
<keyword evidence="3" id="KW-1185">Reference proteome</keyword>
<evidence type="ECO:0000256" key="1">
    <source>
        <dbReference type="SAM" id="MobiDB-lite"/>
    </source>
</evidence>
<protein>
    <recommendedName>
        <fullName evidence="4">DUF4177 domain-containing protein</fullName>
    </recommendedName>
</protein>
<accession>W1MXA1</accession>
<gene>
    <name evidence="2" type="ORF">HMPREF9020_01542</name>
</gene>
<dbReference type="AlphaFoldDB" id="W1MXA1"/>
<dbReference type="HOGENOM" id="CLU_2345049_0_0_11"/>
<dbReference type="RefSeq" id="WP_040591261.1">
    <property type="nucleotide sequence ID" value="NZ_GG770226.1"/>
</dbReference>
<feature type="compositionally biased region" description="Polar residues" evidence="1">
    <location>
        <begin position="9"/>
        <end position="23"/>
    </location>
</feature>
<feature type="region of interest" description="Disordered" evidence="1">
    <location>
        <begin position="1"/>
        <end position="23"/>
    </location>
</feature>
<proteinExistence type="predicted"/>
<evidence type="ECO:0008006" key="4">
    <source>
        <dbReference type="Google" id="ProtNLM"/>
    </source>
</evidence>
<reference evidence="2 3" key="1">
    <citation type="submission" date="2012-01" db="EMBL/GenBank/DDBJ databases">
        <title>The Genome Sequence of Scardovia inopinata F0304.</title>
        <authorList>
            <consortium name="The Broad Institute Genome Sequencing Platform"/>
            <person name="Ward D."/>
            <person name="Earl A."/>
            <person name="Feldgarden M."/>
            <person name="Gevers D."/>
            <person name="Young S."/>
            <person name="Zeng Q."/>
            <person name="Koehrsen M."/>
            <person name="Alvarado L."/>
            <person name="Berlin A.M."/>
            <person name="Borenstein D."/>
            <person name="Chapman S.B."/>
            <person name="Chen Z."/>
            <person name="Engels R."/>
            <person name="Freedman E."/>
            <person name="Gellesch M."/>
            <person name="Goldberg J."/>
            <person name="Griggs A."/>
            <person name="Gujja S."/>
            <person name="Heilman E.R."/>
            <person name="Heiman D.I."/>
            <person name="Hepburn T.A."/>
            <person name="Howarth C."/>
            <person name="Jen D."/>
            <person name="Larson L."/>
            <person name="Mehta T."/>
            <person name="Park D."/>
            <person name="Pearson M."/>
            <person name="Richards J."/>
            <person name="Roberts A."/>
            <person name="Saif S."/>
            <person name="Shea T.D."/>
            <person name="Shenoy N."/>
            <person name="Sisk P."/>
            <person name="Stolte C."/>
            <person name="Sykes S.N."/>
            <person name="Walk T."/>
            <person name="White J."/>
            <person name="Yandava C."/>
            <person name="Izard J."/>
            <person name="Baranova O.V."/>
            <person name="Blanton J.M."/>
            <person name="Tanner A.C."/>
            <person name="Dewhirst F."/>
            <person name="Haas B."/>
            <person name="Nusbaum C."/>
            <person name="Birren B."/>
        </authorList>
    </citation>
    <scope>NUCLEOTIDE SEQUENCE [LARGE SCALE GENOMIC DNA]</scope>
    <source>
        <strain evidence="2 3">F0304</strain>
    </source>
</reference>
<comment type="caution">
    <text evidence="2">The sequence shown here is derived from an EMBL/GenBank/DDBJ whole genome shotgun (WGS) entry which is preliminary data.</text>
</comment>
<evidence type="ECO:0000313" key="3">
    <source>
        <dbReference type="Proteomes" id="UP000005777"/>
    </source>
</evidence>
<organism evidence="2 3">
    <name type="scientific">Scardovia inopinata F0304</name>
    <dbReference type="NCBI Taxonomy" id="641146"/>
    <lineage>
        <taxon>Bacteria</taxon>
        <taxon>Bacillati</taxon>
        <taxon>Actinomycetota</taxon>
        <taxon>Actinomycetes</taxon>
        <taxon>Bifidobacteriales</taxon>
        <taxon>Bifidobacteriaceae</taxon>
        <taxon>Scardovia</taxon>
    </lineage>
</organism>
<sequence>MRDYEGQLSGENQGNAGQSWGQQTSSLNHSFSFEDHYRVIKVQINPKNKLFSVEPSPLRLTAVEDVINDQAAQGYRVHSFHTEHGCTLAVILFEKVQ</sequence>
<name>W1MXA1_SCAIO</name>
<evidence type="ECO:0000313" key="2">
    <source>
        <dbReference type="EMBL" id="EQW15228.1"/>
    </source>
</evidence>
<dbReference type="EMBL" id="ADCX01000007">
    <property type="protein sequence ID" value="EQW15228.1"/>
    <property type="molecule type" value="Genomic_DNA"/>
</dbReference>